<dbReference type="GO" id="GO:0043023">
    <property type="term" value="F:ribosomal large subunit binding"/>
    <property type="evidence" value="ECO:0007669"/>
    <property type="project" value="TreeGrafter"/>
</dbReference>
<dbReference type="eggNOG" id="ENOG502S3C9">
    <property type="taxonomic scope" value="Eukaryota"/>
</dbReference>
<dbReference type="GO" id="GO:1990112">
    <property type="term" value="C:RQC complex"/>
    <property type="evidence" value="ECO:0007669"/>
    <property type="project" value="TreeGrafter"/>
</dbReference>
<evidence type="ECO:0008006" key="5">
    <source>
        <dbReference type="Google" id="ProtNLM"/>
    </source>
</evidence>
<dbReference type="KEGG" id="bpg:Bathy01g02060"/>
<evidence type="ECO:0000256" key="2">
    <source>
        <dbReference type="SAM" id="MobiDB-lite"/>
    </source>
</evidence>
<evidence type="ECO:0000256" key="1">
    <source>
        <dbReference type="SAM" id="Coils"/>
    </source>
</evidence>
<dbReference type="GO" id="GO:0000049">
    <property type="term" value="F:tRNA binding"/>
    <property type="evidence" value="ECO:0007669"/>
    <property type="project" value="TreeGrafter"/>
</dbReference>
<dbReference type="GO" id="GO:1990116">
    <property type="term" value="P:ribosome-associated ubiquitin-dependent protein catabolic process"/>
    <property type="evidence" value="ECO:0007669"/>
    <property type="project" value="TreeGrafter"/>
</dbReference>
<feature type="coiled-coil region" evidence="1">
    <location>
        <begin position="86"/>
        <end position="140"/>
    </location>
</feature>
<dbReference type="PANTHER" id="PTHR15239:SF6">
    <property type="entry name" value="RIBOSOME QUALITY CONTROL COMPLEX SUBUNIT NEMF"/>
    <property type="match status" value="1"/>
</dbReference>
<dbReference type="Proteomes" id="UP000198341">
    <property type="component" value="Chromosome 1"/>
</dbReference>
<keyword evidence="4" id="KW-1185">Reference proteome</keyword>
<gene>
    <name evidence="3" type="ORF">Bathy01g02060</name>
</gene>
<dbReference type="AlphaFoldDB" id="K8E908"/>
<sequence>MIGMPLVVVADSKLLLQKSSTRTKLNTRSFSLKLALKNPRRSRPCCSSFDVDDDSKPTPNNTVVNLDVSGLRQETKRQETKALKKVANATTKLRLSKEKMNELLENPNATTEMLEECPDVDFLESDVEEKKKRLEEVRTLLAMVENFTGGKKNKEDDSKWQECAEFAMKLGISDAPPPKPPRGPKKVKNVSKTGPRRPYFAYASGNDVNDDDDIPTTEIRVGRTSEDNDIVSLDPTNDPNEWWMHAAGCPGSHVVIKSTAPSDAAFFDAALLAAKFSKASRVGRVKVSVVRCRQVSKPKGAKPGLVRLSGDVRTMEVRVDENLDRLEMLERTKT</sequence>
<dbReference type="GeneID" id="19017941"/>
<evidence type="ECO:0000313" key="4">
    <source>
        <dbReference type="Proteomes" id="UP000198341"/>
    </source>
</evidence>
<name>K8E908_9CHLO</name>
<dbReference type="GO" id="GO:0072344">
    <property type="term" value="P:rescue of stalled ribosome"/>
    <property type="evidence" value="ECO:0007669"/>
    <property type="project" value="TreeGrafter"/>
</dbReference>
<dbReference type="InterPro" id="IPR051608">
    <property type="entry name" value="RQC_Subunit_NEMF"/>
</dbReference>
<dbReference type="RefSeq" id="XP_007515278.1">
    <property type="nucleotide sequence ID" value="XM_007515216.1"/>
</dbReference>
<accession>K8E908</accession>
<organism evidence="3 4">
    <name type="scientific">Bathycoccus prasinos</name>
    <dbReference type="NCBI Taxonomy" id="41875"/>
    <lineage>
        <taxon>Eukaryota</taxon>
        <taxon>Viridiplantae</taxon>
        <taxon>Chlorophyta</taxon>
        <taxon>Mamiellophyceae</taxon>
        <taxon>Mamiellales</taxon>
        <taxon>Bathycoccaceae</taxon>
        <taxon>Bathycoccus</taxon>
    </lineage>
</organism>
<evidence type="ECO:0000313" key="3">
    <source>
        <dbReference type="EMBL" id="CCO14157.1"/>
    </source>
</evidence>
<dbReference type="EMBL" id="FO082278">
    <property type="protein sequence ID" value="CCO14157.1"/>
    <property type="molecule type" value="Genomic_DNA"/>
</dbReference>
<dbReference type="OrthoDB" id="497185at2759"/>
<protein>
    <recommendedName>
        <fullName evidence="5">NFACT RNA-binding domain-containing protein</fullName>
    </recommendedName>
</protein>
<reference evidence="3 4" key="1">
    <citation type="submission" date="2011-10" db="EMBL/GenBank/DDBJ databases">
        <authorList>
            <person name="Genoscope - CEA"/>
        </authorList>
    </citation>
    <scope>NUCLEOTIDE SEQUENCE [LARGE SCALE GENOMIC DNA]</scope>
    <source>
        <strain evidence="3 4">RCC 1105</strain>
    </source>
</reference>
<keyword evidence="1" id="KW-0175">Coiled coil</keyword>
<dbReference type="PANTHER" id="PTHR15239">
    <property type="entry name" value="NUCLEAR EXPORT MEDIATOR FACTOR NEMF"/>
    <property type="match status" value="1"/>
</dbReference>
<proteinExistence type="predicted"/>
<feature type="region of interest" description="Disordered" evidence="2">
    <location>
        <begin position="171"/>
        <end position="193"/>
    </location>
</feature>